<keyword evidence="9" id="KW-0411">Iron-sulfur</keyword>
<evidence type="ECO:0000256" key="7">
    <source>
        <dbReference type="ARBA" id="ARBA00023002"/>
    </source>
</evidence>
<dbReference type="GO" id="GO:0033543">
    <property type="term" value="P:fatty acid beta-oxidation, unsaturated, even number, reductase/isomerase pathway"/>
    <property type="evidence" value="ECO:0007669"/>
    <property type="project" value="TreeGrafter"/>
</dbReference>
<feature type="region of interest" description="Disordered" evidence="10">
    <location>
        <begin position="15"/>
        <end position="39"/>
    </location>
</feature>
<gene>
    <name evidence="13" type="ORF">METZ01_LOCUS119538</name>
</gene>
<evidence type="ECO:0000256" key="1">
    <source>
        <dbReference type="ARBA" id="ARBA00001917"/>
    </source>
</evidence>
<evidence type="ECO:0000256" key="5">
    <source>
        <dbReference type="ARBA" id="ARBA00022643"/>
    </source>
</evidence>
<evidence type="ECO:0000256" key="8">
    <source>
        <dbReference type="ARBA" id="ARBA00023004"/>
    </source>
</evidence>
<dbReference type="InterPro" id="IPR051793">
    <property type="entry name" value="NADH:flavin_oxidoreductase"/>
</dbReference>
<evidence type="ECO:0000256" key="6">
    <source>
        <dbReference type="ARBA" id="ARBA00022723"/>
    </source>
</evidence>
<dbReference type="SUPFAM" id="SSF51905">
    <property type="entry name" value="FAD/NAD(P)-binding domain"/>
    <property type="match status" value="1"/>
</dbReference>
<organism evidence="13">
    <name type="scientific">marine metagenome</name>
    <dbReference type="NCBI Taxonomy" id="408172"/>
    <lineage>
        <taxon>unclassified sequences</taxon>
        <taxon>metagenomes</taxon>
        <taxon>ecological metagenomes</taxon>
    </lineage>
</organism>
<reference evidence="13" key="1">
    <citation type="submission" date="2018-05" db="EMBL/GenBank/DDBJ databases">
        <authorList>
            <person name="Lanie J.A."/>
            <person name="Ng W.-L."/>
            <person name="Kazmierczak K.M."/>
            <person name="Andrzejewski T.M."/>
            <person name="Davidsen T.M."/>
            <person name="Wayne K.J."/>
            <person name="Tettelin H."/>
            <person name="Glass J.I."/>
            <person name="Rusch D."/>
            <person name="Podicherti R."/>
            <person name="Tsui H.-C.T."/>
            <person name="Winkler M.E."/>
        </authorList>
    </citation>
    <scope>NUCLEOTIDE SEQUENCE</scope>
</reference>
<proteinExistence type="inferred from homology"/>
<accession>A0A381XPI1</accession>
<evidence type="ECO:0000259" key="11">
    <source>
        <dbReference type="Pfam" id="PF00724"/>
    </source>
</evidence>
<dbReference type="InterPro" id="IPR036188">
    <property type="entry name" value="FAD/NAD-bd_sf"/>
</dbReference>
<dbReference type="SUPFAM" id="SSF51395">
    <property type="entry name" value="FMN-linked oxidoreductases"/>
    <property type="match status" value="1"/>
</dbReference>
<comment type="cofactor">
    <cofactor evidence="2">
        <name>[4Fe-4S] cluster</name>
        <dbReference type="ChEBI" id="CHEBI:49883"/>
    </cofactor>
</comment>
<evidence type="ECO:0000256" key="4">
    <source>
        <dbReference type="ARBA" id="ARBA00022630"/>
    </source>
</evidence>
<keyword evidence="7" id="KW-0560">Oxidoreductase</keyword>
<dbReference type="Gene3D" id="3.40.50.720">
    <property type="entry name" value="NAD(P)-binding Rossmann-like Domain"/>
    <property type="match status" value="1"/>
</dbReference>
<dbReference type="AlphaFoldDB" id="A0A381XPI1"/>
<keyword evidence="4" id="KW-0285">Flavoprotein</keyword>
<dbReference type="GO" id="GO:0008670">
    <property type="term" value="F:2,4-dienoyl-CoA reductase (NADPH) activity"/>
    <property type="evidence" value="ECO:0007669"/>
    <property type="project" value="TreeGrafter"/>
</dbReference>
<dbReference type="GO" id="GO:0051536">
    <property type="term" value="F:iron-sulfur cluster binding"/>
    <property type="evidence" value="ECO:0007669"/>
    <property type="project" value="UniProtKB-KW"/>
</dbReference>
<dbReference type="Pfam" id="PF07992">
    <property type="entry name" value="Pyr_redox_2"/>
    <property type="match status" value="1"/>
</dbReference>
<evidence type="ECO:0000256" key="9">
    <source>
        <dbReference type="ARBA" id="ARBA00023014"/>
    </source>
</evidence>
<evidence type="ECO:0000256" key="2">
    <source>
        <dbReference type="ARBA" id="ARBA00001966"/>
    </source>
</evidence>
<keyword evidence="5" id="KW-0288">FMN</keyword>
<dbReference type="GO" id="GO:0046872">
    <property type="term" value="F:metal ion binding"/>
    <property type="evidence" value="ECO:0007669"/>
    <property type="project" value="UniProtKB-KW"/>
</dbReference>
<feature type="domain" description="FAD/NAD(P)-binding" evidence="12">
    <location>
        <begin position="392"/>
        <end position="608"/>
    </location>
</feature>
<dbReference type="Gene3D" id="3.50.50.60">
    <property type="entry name" value="FAD/NAD(P)-binding domain"/>
    <property type="match status" value="1"/>
</dbReference>
<dbReference type="Gene3D" id="3.20.20.70">
    <property type="entry name" value="Aldolase class I"/>
    <property type="match status" value="1"/>
</dbReference>
<feature type="compositionally biased region" description="Polar residues" evidence="10">
    <location>
        <begin position="22"/>
        <end position="37"/>
    </location>
</feature>
<dbReference type="InterPro" id="IPR001155">
    <property type="entry name" value="OxRdtase_FMN_N"/>
</dbReference>
<dbReference type="InterPro" id="IPR013785">
    <property type="entry name" value="Aldolase_TIM"/>
</dbReference>
<protein>
    <recommendedName>
        <fullName evidence="14">NADH:flavin oxidoreductase/NADH oxidase N-terminal domain-containing protein</fullName>
    </recommendedName>
</protein>
<evidence type="ECO:0000256" key="10">
    <source>
        <dbReference type="SAM" id="MobiDB-lite"/>
    </source>
</evidence>
<evidence type="ECO:0000259" key="12">
    <source>
        <dbReference type="Pfam" id="PF07992"/>
    </source>
</evidence>
<comment type="cofactor">
    <cofactor evidence="1">
        <name>FMN</name>
        <dbReference type="ChEBI" id="CHEBI:58210"/>
    </cofactor>
</comment>
<dbReference type="PANTHER" id="PTHR42917">
    <property type="entry name" value="2,4-DIENOYL-COA REDUCTASE"/>
    <property type="match status" value="1"/>
</dbReference>
<dbReference type="PRINTS" id="PR00411">
    <property type="entry name" value="PNDRDTASEI"/>
</dbReference>
<dbReference type="PANTHER" id="PTHR42917:SF2">
    <property type="entry name" value="2,4-DIENOYL-COA REDUCTASE [(2E)-ENOYL-COA-PRODUCING]"/>
    <property type="match status" value="1"/>
</dbReference>
<dbReference type="GO" id="GO:0010181">
    <property type="term" value="F:FMN binding"/>
    <property type="evidence" value="ECO:0007669"/>
    <property type="project" value="InterPro"/>
</dbReference>
<name>A0A381XPI1_9ZZZZ</name>
<dbReference type="PRINTS" id="PR00368">
    <property type="entry name" value="FADPNR"/>
</dbReference>
<keyword evidence="6" id="KW-0479">Metal-binding</keyword>
<dbReference type="InterPro" id="IPR023753">
    <property type="entry name" value="FAD/NAD-binding_dom"/>
</dbReference>
<sequence length="655" mass="70761">MTDSSASHFPQLFSPFRLGHTETPNRIVSTSHGTNMASEGIPTPQLIAYHEAKARGGCGTVMMFGSGAASPLTPIMNNHVNLWDDRAKNGLRDAAHAIKQHGALAISQVTSMGRRTNLHADIFGRGPSATSCELSPAIPHVLTIGEIEQITADYAQACATLKDCGFDGADLAFYDDQLPDQFWSPQTNHRRDRYGGALENRLRFSLDVLEAIRSAVGREFIVGARVSGDDRLPGGLSPDELLEIIQRLDRTEQLDYFTVTGGTISTFRSRGWNIPSAYYGLGTFVSLAGRIRSTVNTPVIVTGRIVTPDQAEQVLESGAADLVGMTRALIADPDLPTKARNQQPEQIRVCMGSNEGCIDRLYFGLPIGCVQNPVVGREQSWGNLTPATKPRHIVVIGGGPAGLETARVAASRQHQVTLVERDNKLGGAIQIVARASGWESYLQCVTWLKNQLQDLEVDIRLETDATTDLIRSLSPDAVVVATGAEPRRPNLAGANLPHVVTVSDILSGSVSASGRCVILDETGYTPGAKTADTLSQLGYDVEIVTRQYALGEDIGTTVRAVLHERLLRTGVRITTLHTPVEITTSGVRLMHVLTDEERFIEADTVVLSSSGIGRDALHRELAEGNNYELHLVGDAFAPRHLRHAMVDGARTGRAL</sequence>
<dbReference type="EMBL" id="UINC01015921">
    <property type="protein sequence ID" value="SVA66684.1"/>
    <property type="molecule type" value="Genomic_DNA"/>
</dbReference>
<keyword evidence="8" id="KW-0408">Iron</keyword>
<comment type="similarity">
    <text evidence="3">In the N-terminal section; belongs to the NADH:flavin oxidoreductase/NADH oxidase family.</text>
</comment>
<evidence type="ECO:0000256" key="3">
    <source>
        <dbReference type="ARBA" id="ARBA00011048"/>
    </source>
</evidence>
<dbReference type="Pfam" id="PF00724">
    <property type="entry name" value="Oxidored_FMN"/>
    <property type="match status" value="1"/>
</dbReference>
<feature type="domain" description="NADH:flavin oxidoreductase/NADH oxidase N-terminal" evidence="11">
    <location>
        <begin position="11"/>
        <end position="345"/>
    </location>
</feature>
<evidence type="ECO:0000313" key="13">
    <source>
        <dbReference type="EMBL" id="SVA66684.1"/>
    </source>
</evidence>
<evidence type="ECO:0008006" key="14">
    <source>
        <dbReference type="Google" id="ProtNLM"/>
    </source>
</evidence>